<evidence type="ECO:0000256" key="1">
    <source>
        <dbReference type="SAM" id="Phobius"/>
    </source>
</evidence>
<dbReference type="Proteomes" id="UP001191019">
    <property type="component" value="Unassembled WGS sequence"/>
</dbReference>
<proteinExistence type="predicted"/>
<comment type="caution">
    <text evidence="2">The sequence shown here is derived from an EMBL/GenBank/DDBJ whole genome shotgun (WGS) entry which is preliminary data.</text>
</comment>
<evidence type="ECO:0000313" key="2">
    <source>
        <dbReference type="EMBL" id="RYC74419.1"/>
    </source>
</evidence>
<sequence>MGIITGSLNTLSHGLEKMGGYSEPFVSLSDSSERRLQKRVKEHMAKGYRLVDGIHRDRDWVYRCSMQLDPAVYEQKQTDAVAKKQQEKEAWENTSTTSKAKICIGCILFGISCVFPPLFILLGGWLIYEFIKWLRNITGKVKEEQAPKKKNKKKPS</sequence>
<protein>
    <submittedName>
        <fullName evidence="2">Uncharacterized protein</fullName>
    </submittedName>
</protein>
<feature type="transmembrane region" description="Helical" evidence="1">
    <location>
        <begin position="107"/>
        <end position="128"/>
    </location>
</feature>
<keyword evidence="1" id="KW-0472">Membrane</keyword>
<evidence type="ECO:0000313" key="3">
    <source>
        <dbReference type="Proteomes" id="UP001191019"/>
    </source>
</evidence>
<accession>A0ABY0FN66</accession>
<keyword evidence="3" id="KW-1185">Reference proteome</keyword>
<gene>
    <name evidence="2" type="ORF">G3RUM_00573</name>
</gene>
<organism evidence="2 3">
    <name type="scientific">Candidatus Nanosyncoccus alces</name>
    <dbReference type="NCBI Taxonomy" id="2171997"/>
    <lineage>
        <taxon>Bacteria</taxon>
        <taxon>Candidatus Saccharimonadota</taxon>
        <taxon>Candidatus Nanosyncoccalia</taxon>
        <taxon>Candidatus Nanosyncoccales</taxon>
        <taxon>Candidatus Nanosyncoccaceae</taxon>
        <taxon>Candidatus Nanosyncoccus</taxon>
    </lineage>
</organism>
<reference evidence="2 3" key="2">
    <citation type="journal article" date="2020" name="Cell Rep.">
        <title>Acquisition and Adaptation of Ultra-small Parasitic Reduced Genome Bacteria to Mammalian Hosts.</title>
        <authorList>
            <person name="McLean J.S."/>
            <person name="Bor B."/>
            <person name="Kerns K.A."/>
            <person name="Liu Q."/>
            <person name="To T.T."/>
            <person name="Solden L."/>
            <person name="Hendrickson E.L."/>
            <person name="Wrighton K."/>
            <person name="Shi W."/>
            <person name="He X."/>
        </authorList>
    </citation>
    <scope>NUCLEOTIDE SEQUENCE [LARGE SCALE GENOMIC DNA]</scope>
    <source>
        <strain evidence="2 3">TM7_G3_2_Rum_HOT_351B</strain>
    </source>
</reference>
<name>A0ABY0FN66_9BACT</name>
<keyword evidence="1" id="KW-1133">Transmembrane helix</keyword>
<reference evidence="2 3" key="1">
    <citation type="journal article" date="2018" name="bioRxiv">
        <title>Evidence of independent acquisition and adaption of ultra-small bacteria to human hosts across the highly diverse yet reduced genomes of the phylum Saccharibacteria.</title>
        <authorList>
            <person name="McLean J.S."/>
            <person name="Bor B."/>
            <person name="To T.T."/>
            <person name="Liu Q."/>
            <person name="Kearns K.A."/>
            <person name="Solden L.M."/>
            <person name="Wrighton K.C."/>
            <person name="He X."/>
            <person name="Shi W."/>
        </authorList>
    </citation>
    <scope>NUCLEOTIDE SEQUENCE [LARGE SCALE GENOMIC DNA]</scope>
    <source>
        <strain evidence="2 3">TM7_G3_2_Rum_HOT_351B</strain>
    </source>
</reference>
<dbReference type="EMBL" id="PRLM01000006">
    <property type="protein sequence ID" value="RYC74419.1"/>
    <property type="molecule type" value="Genomic_DNA"/>
</dbReference>
<keyword evidence="1" id="KW-0812">Transmembrane</keyword>